<dbReference type="EMBL" id="BLXT01006878">
    <property type="protein sequence ID" value="GFO34210.1"/>
    <property type="molecule type" value="Genomic_DNA"/>
</dbReference>
<dbReference type="CDD" id="cd19051">
    <property type="entry name" value="LGIC_TM_cation"/>
    <property type="match status" value="1"/>
</dbReference>
<feature type="transmembrane region" description="Helical" evidence="5">
    <location>
        <begin position="208"/>
        <end position="230"/>
    </location>
</feature>
<dbReference type="InterPro" id="IPR038050">
    <property type="entry name" value="Neuro_actylchol_rec"/>
</dbReference>
<dbReference type="InterPro" id="IPR006201">
    <property type="entry name" value="Neur_channel"/>
</dbReference>
<dbReference type="InterPro" id="IPR036719">
    <property type="entry name" value="Neuro-gated_channel_TM_sf"/>
</dbReference>
<keyword evidence="5" id="KW-0406">Ion transport</keyword>
<dbReference type="FunFam" id="1.20.58.390:FF:000073">
    <property type="entry name" value="Neuronal acetylcholine receptor subunit alpha-9-II"/>
    <property type="match status" value="1"/>
</dbReference>
<evidence type="ECO:0000256" key="4">
    <source>
        <dbReference type="ARBA" id="ARBA00023136"/>
    </source>
</evidence>
<evidence type="ECO:0000256" key="5">
    <source>
        <dbReference type="RuleBase" id="RU000687"/>
    </source>
</evidence>
<feature type="transmembrane region" description="Helical" evidence="5">
    <location>
        <begin position="439"/>
        <end position="459"/>
    </location>
</feature>
<gene>
    <name evidence="9" type="ORF">PoB_006071500</name>
</gene>
<evidence type="ECO:0000256" key="2">
    <source>
        <dbReference type="ARBA" id="ARBA00022692"/>
    </source>
</evidence>
<dbReference type="FunFam" id="2.70.170.10:FF:000028">
    <property type="entry name" value="AcetylCholine Receptor"/>
    <property type="match status" value="1"/>
</dbReference>
<dbReference type="InterPro" id="IPR036734">
    <property type="entry name" value="Neur_chan_lig-bd_sf"/>
</dbReference>
<dbReference type="PRINTS" id="PR00252">
    <property type="entry name" value="NRIONCHANNEL"/>
</dbReference>
<evidence type="ECO:0000259" key="8">
    <source>
        <dbReference type="Pfam" id="PF02932"/>
    </source>
</evidence>
<keyword evidence="4 5" id="KW-0472">Membrane</keyword>
<evidence type="ECO:0000256" key="1">
    <source>
        <dbReference type="ARBA" id="ARBA00004141"/>
    </source>
</evidence>
<dbReference type="Pfam" id="PF02932">
    <property type="entry name" value="Neur_chan_memb"/>
    <property type="match status" value="1"/>
</dbReference>
<protein>
    <submittedName>
        <fullName evidence="9">Neuronal acetylcholine receptor subunit alpha-10-like</fullName>
    </submittedName>
</protein>
<keyword evidence="2 5" id="KW-0812">Transmembrane</keyword>
<organism evidence="9 10">
    <name type="scientific">Plakobranchus ocellatus</name>
    <dbReference type="NCBI Taxonomy" id="259542"/>
    <lineage>
        <taxon>Eukaryota</taxon>
        <taxon>Metazoa</taxon>
        <taxon>Spiralia</taxon>
        <taxon>Lophotrochozoa</taxon>
        <taxon>Mollusca</taxon>
        <taxon>Gastropoda</taxon>
        <taxon>Heterobranchia</taxon>
        <taxon>Euthyneura</taxon>
        <taxon>Panpulmonata</taxon>
        <taxon>Sacoglossa</taxon>
        <taxon>Placobranchoidea</taxon>
        <taxon>Plakobranchidae</taxon>
        <taxon>Plakobranchus</taxon>
    </lineage>
</organism>
<dbReference type="SUPFAM" id="SSF90112">
    <property type="entry name" value="Neurotransmitter-gated ion-channel transmembrane pore"/>
    <property type="match status" value="1"/>
</dbReference>
<dbReference type="Pfam" id="PF02931">
    <property type="entry name" value="Neur_chan_LBD"/>
    <property type="match status" value="1"/>
</dbReference>
<name>A0AAV4CQT5_9GAST</name>
<feature type="transmembrane region" description="Helical" evidence="5">
    <location>
        <begin position="146"/>
        <end position="169"/>
    </location>
</feature>
<evidence type="ECO:0000313" key="10">
    <source>
        <dbReference type="Proteomes" id="UP000735302"/>
    </source>
</evidence>
<accession>A0AAV4CQT5</accession>
<keyword evidence="3 5" id="KW-1133">Transmembrane helix</keyword>
<evidence type="ECO:0000256" key="3">
    <source>
        <dbReference type="ARBA" id="ARBA00022989"/>
    </source>
</evidence>
<dbReference type="GO" id="GO:0005230">
    <property type="term" value="F:extracellular ligand-gated monoatomic ion channel activity"/>
    <property type="evidence" value="ECO:0007669"/>
    <property type="project" value="InterPro"/>
</dbReference>
<dbReference type="SUPFAM" id="SSF63712">
    <property type="entry name" value="Nicotinic receptor ligand binding domain-like"/>
    <property type="match status" value="1"/>
</dbReference>
<dbReference type="CDD" id="cd18997">
    <property type="entry name" value="LGIC_ECD_nAChR"/>
    <property type="match status" value="1"/>
</dbReference>
<comment type="caution">
    <text evidence="5">Lacks conserved residue(s) required for the propagation of feature annotation.</text>
</comment>
<comment type="caution">
    <text evidence="9">The sequence shown here is derived from an EMBL/GenBank/DDBJ whole genome shotgun (WGS) entry which is preliminary data.</text>
</comment>
<dbReference type="PANTHER" id="PTHR18945">
    <property type="entry name" value="NEUROTRANSMITTER GATED ION CHANNEL"/>
    <property type="match status" value="1"/>
</dbReference>
<comment type="similarity">
    <text evidence="5">Belongs to the ligand-gated ion channel (TC 1.A.9) family.</text>
</comment>
<dbReference type="GO" id="GO:0016020">
    <property type="term" value="C:membrane"/>
    <property type="evidence" value="ECO:0007669"/>
    <property type="project" value="UniProtKB-SubCell"/>
</dbReference>
<feature type="domain" description="Neurotransmitter-gated ion-channel ligand-binding" evidence="7">
    <location>
        <begin position="2"/>
        <end position="145"/>
    </location>
</feature>
<dbReference type="InterPro" id="IPR006202">
    <property type="entry name" value="Neur_chan_lig-bd"/>
</dbReference>
<dbReference type="InterPro" id="IPR018000">
    <property type="entry name" value="Neurotransmitter_ion_chnl_CS"/>
</dbReference>
<dbReference type="PROSITE" id="PS00236">
    <property type="entry name" value="NEUROTR_ION_CHANNEL"/>
    <property type="match status" value="1"/>
</dbReference>
<dbReference type="Gene3D" id="2.70.170.10">
    <property type="entry name" value="Neurotransmitter-gated ion-channel ligand-binding domain"/>
    <property type="match status" value="1"/>
</dbReference>
<dbReference type="GO" id="GO:0004888">
    <property type="term" value="F:transmembrane signaling receptor activity"/>
    <property type="evidence" value="ECO:0007669"/>
    <property type="project" value="InterPro"/>
</dbReference>
<feature type="compositionally biased region" description="Low complexity" evidence="6">
    <location>
        <begin position="359"/>
        <end position="368"/>
    </location>
</feature>
<sequence>MWDPSNYSDIDVLVLPFDKVWSPDITLYDNGDAELEGSKDYLVMVYSTGSCFYNYPTIIKVLCKIDVIYFPFDTQSCPLKLGSWSHHGFEINVTNRDPDGDMTSFVPNTEWDLLSVPVKRRVFYYGCCPEPYPDVTFYVTMKRKPLFYVLNLLFPCLLITAVALLGFILPPDAGEKVSLEITVLLSLAVFLLVVSETLPATSDGFPYIGIYFAVAMLLVSLSTLLTVLVLNIHHKGHLNRPVPRWVRKIVLNYLGKIVRVQNERSVHPFETKAQRAGGDDRSFQHETYINGYQEFQNKEHAHYNGNGTTGRTKHHQGGNLFFHHDHHRKNDHETSNIIERPLGSEFNQRPSTTSAAPLGNVPSSVSRGSVGGADTSLDASVSLSMGNDALAAEQRNPILSVLKQQLRMLEREEVRMDSKMKHDHLSSEWKRVGIVLDRVFLLTFLFVMVVSSLGILLQLGT</sequence>
<dbReference type="Gene3D" id="1.20.58.390">
    <property type="entry name" value="Neurotransmitter-gated ion-channel transmembrane domain"/>
    <property type="match status" value="2"/>
</dbReference>
<keyword evidence="5" id="KW-0813">Transport</keyword>
<dbReference type="Proteomes" id="UP000735302">
    <property type="component" value="Unassembled WGS sequence"/>
</dbReference>
<feature type="compositionally biased region" description="Polar residues" evidence="6">
    <location>
        <begin position="345"/>
        <end position="355"/>
    </location>
</feature>
<keyword evidence="10" id="KW-1185">Reference proteome</keyword>
<keyword evidence="5" id="KW-0407">Ion channel</keyword>
<dbReference type="InterPro" id="IPR006029">
    <property type="entry name" value="Neurotrans-gated_channel_TM"/>
</dbReference>
<evidence type="ECO:0000256" key="6">
    <source>
        <dbReference type="SAM" id="MobiDB-lite"/>
    </source>
</evidence>
<comment type="subcellular location">
    <subcellularLocation>
        <location evidence="1">Membrane</location>
        <topology evidence="1">Multi-pass membrane protein</topology>
    </subcellularLocation>
</comment>
<evidence type="ECO:0000313" key="9">
    <source>
        <dbReference type="EMBL" id="GFO34210.1"/>
    </source>
</evidence>
<evidence type="ECO:0000259" key="7">
    <source>
        <dbReference type="Pfam" id="PF02931"/>
    </source>
</evidence>
<dbReference type="AlphaFoldDB" id="A0AAV4CQT5"/>
<feature type="domain" description="Neurotransmitter-gated ion-channel transmembrane" evidence="8">
    <location>
        <begin position="153"/>
        <end position="455"/>
    </location>
</feature>
<feature type="region of interest" description="Disordered" evidence="6">
    <location>
        <begin position="339"/>
        <end position="371"/>
    </location>
</feature>
<reference evidence="9 10" key="1">
    <citation type="journal article" date="2021" name="Elife">
        <title>Chloroplast acquisition without the gene transfer in kleptoplastic sea slugs, Plakobranchus ocellatus.</title>
        <authorList>
            <person name="Maeda T."/>
            <person name="Takahashi S."/>
            <person name="Yoshida T."/>
            <person name="Shimamura S."/>
            <person name="Takaki Y."/>
            <person name="Nagai Y."/>
            <person name="Toyoda A."/>
            <person name="Suzuki Y."/>
            <person name="Arimoto A."/>
            <person name="Ishii H."/>
            <person name="Satoh N."/>
            <person name="Nishiyama T."/>
            <person name="Hasebe M."/>
            <person name="Maruyama T."/>
            <person name="Minagawa J."/>
            <person name="Obokata J."/>
            <person name="Shigenobu S."/>
        </authorList>
    </citation>
    <scope>NUCLEOTIDE SEQUENCE [LARGE SCALE GENOMIC DNA]</scope>
</reference>
<keyword evidence="9" id="KW-0675">Receptor</keyword>
<proteinExistence type="inferred from homology"/>